<dbReference type="SUPFAM" id="SSF69279">
    <property type="entry name" value="Phage tail proteins"/>
    <property type="match status" value="1"/>
</dbReference>
<name>A0A6J5LSP6_9CAUD</name>
<dbReference type="EMBL" id="LR796829">
    <property type="protein sequence ID" value="CAB4168631.1"/>
    <property type="molecule type" value="Genomic_DNA"/>
</dbReference>
<organism evidence="1">
    <name type="scientific">uncultured Caudovirales phage</name>
    <dbReference type="NCBI Taxonomy" id="2100421"/>
    <lineage>
        <taxon>Viruses</taxon>
        <taxon>Duplodnaviria</taxon>
        <taxon>Heunggongvirae</taxon>
        <taxon>Uroviricota</taxon>
        <taxon>Caudoviricetes</taxon>
        <taxon>Peduoviridae</taxon>
        <taxon>Maltschvirus</taxon>
        <taxon>Maltschvirus maltsch</taxon>
    </lineage>
</organism>
<sequence length="391" mass="44873">MFRCYTLITIQQNSPKRAKTLFFDFCNQFDASDTWVDLTNQAKITVPKNIYVRDQNNKLLPLGGDNVNVGGFDKFSPLFLRGDKIKIEMGYRYYRGNQEILEKSQIFEGYISEVQSKKPIELKAEDNMWLLKQIPCKPQTWNKSVEELVATMLKDHPEITVNKLSSTSIGQIVVQNETVAQFLERMRKDASLEAYFRGNELRVGSLVYLPGDNIVNGKIIFKKFVFQGNIITDELTYKRKDDVIMSAVVTSQFETVNGTTKDGQAKTKKERLEILVYWNKKKNDWDYIKKEKGKDLPANTEGERRTVPLVNVSSVAVMFKAGKDAIQKYFYEGFRGKFTTFAIPYVRQGDNVIIEDPILPERNGKYKVKGVNYSGGVSGHRQEIILDFLIP</sequence>
<proteinExistence type="predicted"/>
<protein>
    <submittedName>
        <fullName evidence="1">Uncharacterized protein</fullName>
    </submittedName>
</protein>
<reference evidence="1" key="1">
    <citation type="submission" date="2020-04" db="EMBL/GenBank/DDBJ databases">
        <authorList>
            <person name="Chiriac C."/>
            <person name="Salcher M."/>
            <person name="Ghai R."/>
            <person name="Kavagutti S V."/>
        </authorList>
    </citation>
    <scope>NUCLEOTIDE SEQUENCE</scope>
</reference>
<accession>A0A6J5LSP6</accession>
<dbReference type="EMBL" id="LR796316">
    <property type="protein sequence ID" value="CAB4135980.1"/>
    <property type="molecule type" value="Genomic_DNA"/>
</dbReference>
<evidence type="ECO:0000313" key="1">
    <source>
        <dbReference type="EMBL" id="CAB4135980.1"/>
    </source>
</evidence>
<evidence type="ECO:0000313" key="2">
    <source>
        <dbReference type="EMBL" id="CAB4168631.1"/>
    </source>
</evidence>
<gene>
    <name evidence="1" type="ORF">UFOVP302_5</name>
    <name evidence="2" type="ORF">UFOVP579_5</name>
</gene>